<feature type="transmembrane region" description="Helical" evidence="1">
    <location>
        <begin position="90"/>
        <end position="110"/>
    </location>
</feature>
<evidence type="ECO:0000313" key="3">
    <source>
        <dbReference type="Proteomes" id="UP000316609"/>
    </source>
</evidence>
<organism evidence="2 3">
    <name type="scientific">Eiseniibacteriota bacterium</name>
    <dbReference type="NCBI Taxonomy" id="2212470"/>
    <lineage>
        <taxon>Bacteria</taxon>
        <taxon>Candidatus Eiseniibacteriota</taxon>
    </lineage>
</organism>
<keyword evidence="1" id="KW-0812">Transmembrane</keyword>
<evidence type="ECO:0000313" key="2">
    <source>
        <dbReference type="EMBL" id="TMQ68284.1"/>
    </source>
</evidence>
<dbReference type="EMBL" id="VBOY01000013">
    <property type="protein sequence ID" value="TMQ68284.1"/>
    <property type="molecule type" value="Genomic_DNA"/>
</dbReference>
<sequence length="122" mass="12987">MRATPEAATVLRGGQILTGPSEGRANVFALAAVTVAALFFLGLAALVLWLVLLPFRILGLVLRGIALLLWLPVLILFCVIGALIFGFGALVFLVPALPLALLALLVWWLMRRRGQPSATVSS</sequence>
<dbReference type="AlphaFoldDB" id="A0A538TXC2"/>
<feature type="transmembrane region" description="Helical" evidence="1">
    <location>
        <begin position="27"/>
        <end position="53"/>
    </location>
</feature>
<proteinExistence type="predicted"/>
<dbReference type="Proteomes" id="UP000316609">
    <property type="component" value="Unassembled WGS sequence"/>
</dbReference>
<name>A0A538TXC2_UNCEI</name>
<keyword evidence="1" id="KW-0472">Membrane</keyword>
<reference evidence="2 3" key="1">
    <citation type="journal article" date="2019" name="Nat. Microbiol.">
        <title>Mediterranean grassland soil C-N compound turnover is dependent on rainfall and depth, and is mediated by genomically divergent microorganisms.</title>
        <authorList>
            <person name="Diamond S."/>
            <person name="Andeer P.F."/>
            <person name="Li Z."/>
            <person name="Crits-Christoph A."/>
            <person name="Burstein D."/>
            <person name="Anantharaman K."/>
            <person name="Lane K.R."/>
            <person name="Thomas B.C."/>
            <person name="Pan C."/>
            <person name="Northen T.R."/>
            <person name="Banfield J.F."/>
        </authorList>
    </citation>
    <scope>NUCLEOTIDE SEQUENCE [LARGE SCALE GENOMIC DNA]</scope>
    <source>
        <strain evidence="2">WS_8</strain>
    </source>
</reference>
<protein>
    <submittedName>
        <fullName evidence="2">Uncharacterized protein</fullName>
    </submittedName>
</protein>
<keyword evidence="1" id="KW-1133">Transmembrane helix</keyword>
<feature type="transmembrane region" description="Helical" evidence="1">
    <location>
        <begin position="60"/>
        <end position="84"/>
    </location>
</feature>
<gene>
    <name evidence="2" type="ORF">E6K78_02045</name>
</gene>
<accession>A0A538TXC2</accession>
<evidence type="ECO:0000256" key="1">
    <source>
        <dbReference type="SAM" id="Phobius"/>
    </source>
</evidence>
<comment type="caution">
    <text evidence="2">The sequence shown here is derived from an EMBL/GenBank/DDBJ whole genome shotgun (WGS) entry which is preliminary data.</text>
</comment>